<evidence type="ECO:0000313" key="2">
    <source>
        <dbReference type="EMBL" id="KAK2815142.1"/>
    </source>
</evidence>
<sequence>MMKIGLDVSYEKRNGVKEMRKRREGKGRGMSGYADGQRVGTVWRGLAGWVAERARSQTSVCARLLLPPSERRGGCRSHDQRESGTPIMPSCKPMPL</sequence>
<dbReference type="EMBL" id="JAVHJS010000026">
    <property type="protein sequence ID" value="KAK2815142.1"/>
    <property type="molecule type" value="Genomic_DNA"/>
</dbReference>
<dbReference type="AlphaFoldDB" id="A0AA88LGH8"/>
<reference evidence="2" key="1">
    <citation type="submission" date="2023-08" db="EMBL/GenBank/DDBJ databases">
        <title>Pelteobagrus vachellii genome.</title>
        <authorList>
            <person name="Liu H."/>
        </authorList>
    </citation>
    <scope>NUCLEOTIDE SEQUENCE</scope>
    <source>
        <strain evidence="2">PRFRI_2022a</strain>
        <tissue evidence="2">Muscle</tissue>
    </source>
</reference>
<organism evidence="2 3">
    <name type="scientific">Tachysurus vachellii</name>
    <name type="common">Darkbarbel catfish</name>
    <name type="synonym">Pelteobagrus vachellii</name>
    <dbReference type="NCBI Taxonomy" id="175792"/>
    <lineage>
        <taxon>Eukaryota</taxon>
        <taxon>Metazoa</taxon>
        <taxon>Chordata</taxon>
        <taxon>Craniata</taxon>
        <taxon>Vertebrata</taxon>
        <taxon>Euteleostomi</taxon>
        <taxon>Actinopterygii</taxon>
        <taxon>Neopterygii</taxon>
        <taxon>Teleostei</taxon>
        <taxon>Ostariophysi</taxon>
        <taxon>Siluriformes</taxon>
        <taxon>Bagridae</taxon>
        <taxon>Tachysurus</taxon>
    </lineage>
</organism>
<feature type="compositionally biased region" description="Basic and acidic residues" evidence="1">
    <location>
        <begin position="69"/>
        <end position="82"/>
    </location>
</feature>
<proteinExistence type="predicted"/>
<protein>
    <submittedName>
        <fullName evidence="2">Uncharacterized protein</fullName>
    </submittedName>
</protein>
<evidence type="ECO:0000313" key="3">
    <source>
        <dbReference type="Proteomes" id="UP001187315"/>
    </source>
</evidence>
<feature type="region of interest" description="Disordered" evidence="1">
    <location>
        <begin position="68"/>
        <end position="96"/>
    </location>
</feature>
<gene>
    <name evidence="2" type="ORF">Q7C36_023408</name>
</gene>
<accession>A0AA88LGH8</accession>
<evidence type="ECO:0000256" key="1">
    <source>
        <dbReference type="SAM" id="MobiDB-lite"/>
    </source>
</evidence>
<comment type="caution">
    <text evidence="2">The sequence shown here is derived from an EMBL/GenBank/DDBJ whole genome shotgun (WGS) entry which is preliminary data.</text>
</comment>
<dbReference type="Proteomes" id="UP001187315">
    <property type="component" value="Unassembled WGS sequence"/>
</dbReference>
<keyword evidence="3" id="KW-1185">Reference proteome</keyword>
<name>A0AA88LGH8_TACVA</name>